<protein>
    <submittedName>
        <fullName evidence="3">Uncharacterized protein</fullName>
    </submittedName>
</protein>
<dbReference type="OrthoDB" id="2756573at2759"/>
<feature type="transmembrane region" description="Helical" evidence="2">
    <location>
        <begin position="7"/>
        <end position="30"/>
    </location>
</feature>
<proteinExistence type="predicted"/>
<accession>R7SZ42</accession>
<dbReference type="GeneID" id="18839108"/>
<name>R7SZ42_DICSQ</name>
<evidence type="ECO:0000313" key="3">
    <source>
        <dbReference type="EMBL" id="EJF61361.1"/>
    </source>
</evidence>
<feature type="region of interest" description="Disordered" evidence="1">
    <location>
        <begin position="100"/>
        <end position="124"/>
    </location>
</feature>
<gene>
    <name evidence="3" type="ORF">DICSQDRAFT_170118</name>
</gene>
<feature type="transmembrane region" description="Helical" evidence="2">
    <location>
        <begin position="36"/>
        <end position="56"/>
    </location>
</feature>
<feature type="compositionally biased region" description="Basic and acidic residues" evidence="1">
    <location>
        <begin position="109"/>
        <end position="124"/>
    </location>
</feature>
<evidence type="ECO:0000256" key="2">
    <source>
        <dbReference type="SAM" id="Phobius"/>
    </source>
</evidence>
<dbReference type="Proteomes" id="UP000053319">
    <property type="component" value="Unassembled WGS sequence"/>
</dbReference>
<organism evidence="3 4">
    <name type="scientific">Dichomitus squalens (strain LYAD-421)</name>
    <name type="common">Western red white-rot fungus</name>
    <dbReference type="NCBI Taxonomy" id="732165"/>
    <lineage>
        <taxon>Eukaryota</taxon>
        <taxon>Fungi</taxon>
        <taxon>Dikarya</taxon>
        <taxon>Basidiomycota</taxon>
        <taxon>Agaricomycotina</taxon>
        <taxon>Agaricomycetes</taxon>
        <taxon>Polyporales</taxon>
        <taxon>Polyporaceae</taxon>
        <taxon>Dichomitus</taxon>
    </lineage>
</organism>
<evidence type="ECO:0000256" key="1">
    <source>
        <dbReference type="SAM" id="MobiDB-lite"/>
    </source>
</evidence>
<keyword evidence="2" id="KW-0472">Membrane</keyword>
<evidence type="ECO:0000313" key="4">
    <source>
        <dbReference type="Proteomes" id="UP000053319"/>
    </source>
</evidence>
<dbReference type="KEGG" id="dsq:DICSQDRAFT_170118"/>
<keyword evidence="2" id="KW-1133">Transmembrane helix</keyword>
<keyword evidence="2" id="KW-0812">Transmembrane</keyword>
<dbReference type="EMBL" id="JH719410">
    <property type="protein sequence ID" value="EJF61361.1"/>
    <property type="molecule type" value="Genomic_DNA"/>
</dbReference>
<reference evidence="3 4" key="1">
    <citation type="journal article" date="2012" name="Science">
        <title>The Paleozoic origin of enzymatic lignin decomposition reconstructed from 31 fungal genomes.</title>
        <authorList>
            <person name="Floudas D."/>
            <person name="Binder M."/>
            <person name="Riley R."/>
            <person name="Barry K."/>
            <person name="Blanchette R.A."/>
            <person name="Henrissat B."/>
            <person name="Martinez A.T."/>
            <person name="Otillar R."/>
            <person name="Spatafora J.W."/>
            <person name="Yadav J.S."/>
            <person name="Aerts A."/>
            <person name="Benoit I."/>
            <person name="Boyd A."/>
            <person name="Carlson A."/>
            <person name="Copeland A."/>
            <person name="Coutinho P.M."/>
            <person name="de Vries R.P."/>
            <person name="Ferreira P."/>
            <person name="Findley K."/>
            <person name="Foster B."/>
            <person name="Gaskell J."/>
            <person name="Glotzer D."/>
            <person name="Gorecki P."/>
            <person name="Heitman J."/>
            <person name="Hesse C."/>
            <person name="Hori C."/>
            <person name="Igarashi K."/>
            <person name="Jurgens J.A."/>
            <person name="Kallen N."/>
            <person name="Kersten P."/>
            <person name="Kohler A."/>
            <person name="Kuees U."/>
            <person name="Kumar T.K.A."/>
            <person name="Kuo A."/>
            <person name="LaButti K."/>
            <person name="Larrondo L.F."/>
            <person name="Lindquist E."/>
            <person name="Ling A."/>
            <person name="Lombard V."/>
            <person name="Lucas S."/>
            <person name="Lundell T."/>
            <person name="Martin R."/>
            <person name="McLaughlin D.J."/>
            <person name="Morgenstern I."/>
            <person name="Morin E."/>
            <person name="Murat C."/>
            <person name="Nagy L.G."/>
            <person name="Nolan M."/>
            <person name="Ohm R.A."/>
            <person name="Patyshakuliyeva A."/>
            <person name="Rokas A."/>
            <person name="Ruiz-Duenas F.J."/>
            <person name="Sabat G."/>
            <person name="Salamov A."/>
            <person name="Samejima M."/>
            <person name="Schmutz J."/>
            <person name="Slot J.C."/>
            <person name="St John F."/>
            <person name="Stenlid J."/>
            <person name="Sun H."/>
            <person name="Sun S."/>
            <person name="Syed K."/>
            <person name="Tsang A."/>
            <person name="Wiebenga A."/>
            <person name="Young D."/>
            <person name="Pisabarro A."/>
            <person name="Eastwood D.C."/>
            <person name="Martin F."/>
            <person name="Cullen D."/>
            <person name="Grigoriev I.V."/>
            <person name="Hibbett D.S."/>
        </authorList>
    </citation>
    <scope>NUCLEOTIDE SEQUENCE [LARGE SCALE GENOMIC DNA]</scope>
    <source>
        <strain evidence="3 4">LYAD-421 SS1</strain>
    </source>
</reference>
<dbReference type="AlphaFoldDB" id="R7SZ42"/>
<dbReference type="HOGENOM" id="CLU_2108938_0_0_1"/>
<sequence length="124" mass="13646">MKYHEGTIYFLILAMLNSLHLAFTLLSIAVDALQSLSVVSFFTAPLSAIIMSRFLLHLQSASLWAVGSMPSSQLSSLHPDRSLVFERVVGSLEASIAADDYLTEDHDDGDNVERAEESTQTSRE</sequence>
<dbReference type="RefSeq" id="XP_007365806.1">
    <property type="nucleotide sequence ID" value="XM_007365744.1"/>
</dbReference>